<proteinExistence type="predicted"/>
<accession>A0A2U1MGY3</accession>
<dbReference type="Proteomes" id="UP000245207">
    <property type="component" value="Unassembled WGS sequence"/>
</dbReference>
<protein>
    <submittedName>
        <fullName evidence="1">Uncharacterized protein</fullName>
    </submittedName>
</protein>
<dbReference type="AlphaFoldDB" id="A0A2U1MGY3"/>
<comment type="caution">
    <text evidence="1">The sequence shown here is derived from an EMBL/GenBank/DDBJ whole genome shotgun (WGS) entry which is preliminary data.</text>
</comment>
<gene>
    <name evidence="1" type="ORF">CTI12_AA380460</name>
</gene>
<dbReference type="PANTHER" id="PTHR33644:SF2">
    <property type="entry name" value="2-OXOGLUTARATE (2OG) AND FE(II)-DEPENDENT OXYGENASE SUPERFAMILY PROTEIN"/>
    <property type="match status" value="1"/>
</dbReference>
<name>A0A2U1MGY3_ARTAN</name>
<evidence type="ECO:0000313" key="2">
    <source>
        <dbReference type="Proteomes" id="UP000245207"/>
    </source>
</evidence>
<dbReference type="STRING" id="35608.A0A2U1MGY3"/>
<dbReference type="PANTHER" id="PTHR33644">
    <property type="entry name" value="U-BOX DOMAIN-CONTAINING PROTEIN 62-RELATED"/>
    <property type="match status" value="1"/>
</dbReference>
<sequence length="281" mass="31810">MAGNALPNIGCVKLTDLIPSEGLPSDAYKLSVATLYNHLLSILPPSSSSLHVMCHARPTFQGAQHHSLTTQEDGQLHMFSDHEDQVDKSLIFIIKSDKVSLHIRDLMVGGCLWMVILVLKKQWVLSLSENKTSEMDTQIMTALWAAKYSSSKLIAKYCKDSVDSQAKTEVLSQCYANTGSMKPLMKRKKNTSRLKPLPPSKRLRLEAQRVLKERFKIYTVHMLCRYSLACHFYGTQIQQVYGIEPKTTLLKCLQTEKPIIYLVKNGFEFDIIKENYSSPLV</sequence>
<organism evidence="1 2">
    <name type="scientific">Artemisia annua</name>
    <name type="common">Sweet wormwood</name>
    <dbReference type="NCBI Taxonomy" id="35608"/>
    <lineage>
        <taxon>Eukaryota</taxon>
        <taxon>Viridiplantae</taxon>
        <taxon>Streptophyta</taxon>
        <taxon>Embryophyta</taxon>
        <taxon>Tracheophyta</taxon>
        <taxon>Spermatophyta</taxon>
        <taxon>Magnoliopsida</taxon>
        <taxon>eudicotyledons</taxon>
        <taxon>Gunneridae</taxon>
        <taxon>Pentapetalae</taxon>
        <taxon>asterids</taxon>
        <taxon>campanulids</taxon>
        <taxon>Asterales</taxon>
        <taxon>Asteraceae</taxon>
        <taxon>Asteroideae</taxon>
        <taxon>Anthemideae</taxon>
        <taxon>Artemisiinae</taxon>
        <taxon>Artemisia</taxon>
    </lineage>
</organism>
<evidence type="ECO:0000313" key="1">
    <source>
        <dbReference type="EMBL" id="PWA60494.1"/>
    </source>
</evidence>
<dbReference type="EMBL" id="PKPP01005340">
    <property type="protein sequence ID" value="PWA60494.1"/>
    <property type="molecule type" value="Genomic_DNA"/>
</dbReference>
<reference evidence="1 2" key="1">
    <citation type="journal article" date="2018" name="Mol. Plant">
        <title>The genome of Artemisia annua provides insight into the evolution of Asteraceae family and artemisinin biosynthesis.</title>
        <authorList>
            <person name="Shen Q."/>
            <person name="Zhang L."/>
            <person name="Liao Z."/>
            <person name="Wang S."/>
            <person name="Yan T."/>
            <person name="Shi P."/>
            <person name="Liu M."/>
            <person name="Fu X."/>
            <person name="Pan Q."/>
            <person name="Wang Y."/>
            <person name="Lv Z."/>
            <person name="Lu X."/>
            <person name="Zhang F."/>
            <person name="Jiang W."/>
            <person name="Ma Y."/>
            <person name="Chen M."/>
            <person name="Hao X."/>
            <person name="Li L."/>
            <person name="Tang Y."/>
            <person name="Lv G."/>
            <person name="Zhou Y."/>
            <person name="Sun X."/>
            <person name="Brodelius P.E."/>
            <person name="Rose J.K.C."/>
            <person name="Tang K."/>
        </authorList>
    </citation>
    <scope>NUCLEOTIDE SEQUENCE [LARGE SCALE GENOMIC DNA]</scope>
    <source>
        <strain evidence="2">cv. Huhao1</strain>
        <tissue evidence="1">Leaf</tissue>
    </source>
</reference>
<keyword evidence="2" id="KW-1185">Reference proteome</keyword>